<dbReference type="GO" id="GO:0006355">
    <property type="term" value="P:regulation of DNA-templated transcription"/>
    <property type="evidence" value="ECO:0007669"/>
    <property type="project" value="InterPro"/>
</dbReference>
<evidence type="ECO:0008006" key="2">
    <source>
        <dbReference type="Google" id="ProtNLM"/>
    </source>
</evidence>
<proteinExistence type="predicted"/>
<dbReference type="RefSeq" id="WP_016295843.1">
    <property type="nucleotide sequence ID" value="NZ_JABBNN010000001.1"/>
</dbReference>
<gene>
    <name evidence="1" type="ORF">SMVRE20_02440</name>
</gene>
<dbReference type="InterPro" id="IPR010985">
    <property type="entry name" value="Ribbon_hlx_hlx"/>
</dbReference>
<dbReference type="SUPFAM" id="SSF47598">
    <property type="entry name" value="Ribbon-helix-helix"/>
    <property type="match status" value="1"/>
</dbReference>
<dbReference type="AlphaFoldDB" id="A0A455TUI6"/>
<name>A0A455TUI6_ENTFC</name>
<evidence type="ECO:0000313" key="1">
    <source>
        <dbReference type="EMBL" id="BBI40066.1"/>
    </source>
</evidence>
<accession>A0A455TUI6</accession>
<sequence length="56" mass="6576">MTKMGRPKVDNAKRKSITVRLSDKTYDELTRYAAEHKMTKTEVALRSLEEYLSKQK</sequence>
<dbReference type="EMBL" id="AP019408">
    <property type="protein sequence ID" value="BBI40066.1"/>
    <property type="molecule type" value="Genomic_DNA"/>
</dbReference>
<reference evidence="1" key="1">
    <citation type="submission" date="2019-02" db="EMBL/GenBank/DDBJ databases">
        <title>Complete Genome Sequence of vanD5-typed vancomycin-resistant Enterococcus faecium in Sapporo, Japan.</title>
        <authorList>
            <person name="Sato T."/>
            <person name="Wada T."/>
            <person name="Shinagawa M."/>
            <person name="Fukushima Y."/>
            <person name="Nakajima C."/>
            <person name="Suzuki Y."/>
            <person name="Takahashi S."/>
            <person name="Yokota S."/>
        </authorList>
    </citation>
    <scope>NUCLEOTIDE SEQUENCE</scope>
    <source>
        <strain evidence="1">SMVRE20</strain>
    </source>
</reference>
<organism evidence="1">
    <name type="scientific">Enterococcus faecium</name>
    <name type="common">Streptococcus faecium</name>
    <dbReference type="NCBI Taxonomy" id="1352"/>
    <lineage>
        <taxon>Bacteria</taxon>
        <taxon>Bacillati</taxon>
        <taxon>Bacillota</taxon>
        <taxon>Bacilli</taxon>
        <taxon>Lactobacillales</taxon>
        <taxon>Enterococcaceae</taxon>
        <taxon>Enterococcus</taxon>
    </lineage>
</organism>
<protein>
    <recommendedName>
        <fullName evidence="2">CopG family transcriptional regulator</fullName>
    </recommendedName>
</protein>